<dbReference type="PROSITE" id="PS50005">
    <property type="entry name" value="TPR"/>
    <property type="match status" value="1"/>
</dbReference>
<dbReference type="InterPro" id="IPR011990">
    <property type="entry name" value="TPR-like_helical_dom_sf"/>
</dbReference>
<evidence type="ECO:0000313" key="2">
    <source>
        <dbReference type="EMBL" id="GAA4350818.1"/>
    </source>
</evidence>
<dbReference type="Pfam" id="PF13181">
    <property type="entry name" value="TPR_8"/>
    <property type="match status" value="1"/>
</dbReference>
<evidence type="ECO:0000256" key="1">
    <source>
        <dbReference type="PROSITE-ProRule" id="PRU00339"/>
    </source>
</evidence>
<feature type="repeat" description="TPR" evidence="1">
    <location>
        <begin position="45"/>
        <end position="78"/>
    </location>
</feature>
<dbReference type="InterPro" id="IPR019734">
    <property type="entry name" value="TPR_rpt"/>
</dbReference>
<dbReference type="Gene3D" id="1.25.40.10">
    <property type="entry name" value="Tetratricopeptide repeat domain"/>
    <property type="match status" value="1"/>
</dbReference>
<evidence type="ECO:0000313" key="3">
    <source>
        <dbReference type="Proteomes" id="UP001501153"/>
    </source>
</evidence>
<protein>
    <recommendedName>
        <fullName evidence="4">Tetratricopeptide repeat protein</fullName>
    </recommendedName>
</protein>
<sequence length="210" mass="23690">MMRKWQGTKDVRYLSDYALLLALTKDYGKARDIYLQVESIAPGRYATAASLGTVYELLGDDRQALTWIRKAVRIDPASHMGSEWLHVKILEAKLQGSSAVNSKFLLNTSFGTQALPRTALSKQQLLKLRDALFYQLNERVSFIKPKDALVAQLLFDLGNVAFLTDIEYESEIIYGMAREYGYASPLRRARVAALAKQIKQRYHSKPAGKA</sequence>
<reference evidence="3" key="1">
    <citation type="journal article" date="2019" name="Int. J. Syst. Evol. Microbiol.">
        <title>The Global Catalogue of Microorganisms (GCM) 10K type strain sequencing project: providing services to taxonomists for standard genome sequencing and annotation.</title>
        <authorList>
            <consortium name="The Broad Institute Genomics Platform"/>
            <consortium name="The Broad Institute Genome Sequencing Center for Infectious Disease"/>
            <person name="Wu L."/>
            <person name="Ma J."/>
        </authorList>
    </citation>
    <scope>NUCLEOTIDE SEQUENCE [LARGE SCALE GENOMIC DNA]</scope>
    <source>
        <strain evidence="3">JCM 17923</strain>
    </source>
</reference>
<name>A0ABP8I3T7_9BACT</name>
<accession>A0ABP8I3T7</accession>
<comment type="caution">
    <text evidence="2">The sequence shown here is derived from an EMBL/GenBank/DDBJ whole genome shotgun (WGS) entry which is preliminary data.</text>
</comment>
<proteinExistence type="predicted"/>
<keyword evidence="3" id="KW-1185">Reference proteome</keyword>
<organism evidence="2 3">
    <name type="scientific">Hymenobacter saemangeumensis</name>
    <dbReference type="NCBI Taxonomy" id="1084522"/>
    <lineage>
        <taxon>Bacteria</taxon>
        <taxon>Pseudomonadati</taxon>
        <taxon>Bacteroidota</taxon>
        <taxon>Cytophagia</taxon>
        <taxon>Cytophagales</taxon>
        <taxon>Hymenobacteraceae</taxon>
        <taxon>Hymenobacter</taxon>
    </lineage>
</organism>
<gene>
    <name evidence="2" type="ORF">GCM10023185_08890</name>
</gene>
<evidence type="ECO:0008006" key="4">
    <source>
        <dbReference type="Google" id="ProtNLM"/>
    </source>
</evidence>
<keyword evidence="1" id="KW-0802">TPR repeat</keyword>
<dbReference type="Proteomes" id="UP001501153">
    <property type="component" value="Unassembled WGS sequence"/>
</dbReference>
<dbReference type="EMBL" id="BAABGZ010000013">
    <property type="protein sequence ID" value="GAA4350818.1"/>
    <property type="molecule type" value="Genomic_DNA"/>
</dbReference>
<dbReference type="SUPFAM" id="SSF48452">
    <property type="entry name" value="TPR-like"/>
    <property type="match status" value="1"/>
</dbReference>